<feature type="region of interest" description="Disordered" evidence="1">
    <location>
        <begin position="1"/>
        <end position="42"/>
    </location>
</feature>
<accession>A0A6J4UZQ7</accession>
<feature type="non-terminal residue" evidence="2">
    <location>
        <position position="1"/>
    </location>
</feature>
<proteinExistence type="predicted"/>
<dbReference type="AlphaFoldDB" id="A0A6J4UZQ7"/>
<protein>
    <submittedName>
        <fullName evidence="2">Uncharacterized protein</fullName>
    </submittedName>
</protein>
<organism evidence="2">
    <name type="scientific">uncultured Thermomicrobiales bacterium</name>
    <dbReference type="NCBI Taxonomy" id="1645740"/>
    <lineage>
        <taxon>Bacteria</taxon>
        <taxon>Pseudomonadati</taxon>
        <taxon>Thermomicrobiota</taxon>
        <taxon>Thermomicrobia</taxon>
        <taxon>Thermomicrobiales</taxon>
        <taxon>environmental samples</taxon>
    </lineage>
</organism>
<reference evidence="2" key="1">
    <citation type="submission" date="2020-02" db="EMBL/GenBank/DDBJ databases">
        <authorList>
            <person name="Meier V. D."/>
        </authorList>
    </citation>
    <scope>NUCLEOTIDE SEQUENCE</scope>
    <source>
        <strain evidence="2">AVDCRST_MAG70</strain>
    </source>
</reference>
<evidence type="ECO:0000313" key="2">
    <source>
        <dbReference type="EMBL" id="CAA9565073.1"/>
    </source>
</evidence>
<gene>
    <name evidence="2" type="ORF">AVDCRST_MAG70-1969</name>
</gene>
<name>A0A6J4UZQ7_9BACT</name>
<sequence length="42" mass="4714">AFATQINPDGPTADRPRRVGDHRGPRARTRYRTWPVPTPGCL</sequence>
<dbReference type="EMBL" id="CADCWH010000316">
    <property type="protein sequence ID" value="CAA9565073.1"/>
    <property type="molecule type" value="Genomic_DNA"/>
</dbReference>
<feature type="compositionally biased region" description="Basic and acidic residues" evidence="1">
    <location>
        <begin position="12"/>
        <end position="24"/>
    </location>
</feature>
<feature type="non-terminal residue" evidence="2">
    <location>
        <position position="42"/>
    </location>
</feature>
<evidence type="ECO:0000256" key="1">
    <source>
        <dbReference type="SAM" id="MobiDB-lite"/>
    </source>
</evidence>